<gene>
    <name evidence="1" type="ORF">T4D_970</name>
</gene>
<accession>A0A0V1FDQ5</accession>
<evidence type="ECO:0000313" key="2">
    <source>
        <dbReference type="Proteomes" id="UP000054995"/>
    </source>
</evidence>
<protein>
    <submittedName>
        <fullName evidence="1">Uncharacterized protein</fullName>
    </submittedName>
</protein>
<reference evidence="1 2" key="1">
    <citation type="submission" date="2015-01" db="EMBL/GenBank/DDBJ databases">
        <title>Evolution of Trichinella species and genotypes.</title>
        <authorList>
            <person name="Korhonen P.K."/>
            <person name="Edoardo P."/>
            <person name="Giuseppe L.R."/>
            <person name="Gasser R.B."/>
        </authorList>
    </citation>
    <scope>NUCLEOTIDE SEQUENCE [LARGE SCALE GENOMIC DNA]</scope>
    <source>
        <strain evidence="1">ISS470</strain>
    </source>
</reference>
<organism evidence="1 2">
    <name type="scientific">Trichinella pseudospiralis</name>
    <name type="common">Parasitic roundworm</name>
    <dbReference type="NCBI Taxonomy" id="6337"/>
    <lineage>
        <taxon>Eukaryota</taxon>
        <taxon>Metazoa</taxon>
        <taxon>Ecdysozoa</taxon>
        <taxon>Nematoda</taxon>
        <taxon>Enoplea</taxon>
        <taxon>Dorylaimia</taxon>
        <taxon>Trichinellida</taxon>
        <taxon>Trichinellidae</taxon>
        <taxon>Trichinella</taxon>
    </lineage>
</organism>
<comment type="caution">
    <text evidence="1">The sequence shown here is derived from an EMBL/GenBank/DDBJ whole genome shotgun (WGS) entry which is preliminary data.</text>
</comment>
<dbReference type="EMBL" id="JYDT01000120">
    <property type="protein sequence ID" value="KRY84186.1"/>
    <property type="molecule type" value="Genomic_DNA"/>
</dbReference>
<keyword evidence="2" id="KW-1185">Reference proteome</keyword>
<sequence length="67" mass="7500">MNSFIAAFSRAAFRKPTKRNAFCEIAIRDAIQLSVTITFPVSNSNNHNNICKPADKHLNLTIQYSST</sequence>
<evidence type="ECO:0000313" key="1">
    <source>
        <dbReference type="EMBL" id="KRY84186.1"/>
    </source>
</evidence>
<name>A0A0V1FDQ5_TRIPS</name>
<dbReference type="AlphaFoldDB" id="A0A0V1FDQ5"/>
<proteinExistence type="predicted"/>
<dbReference type="Proteomes" id="UP000054995">
    <property type="component" value="Unassembled WGS sequence"/>
</dbReference>